<keyword evidence="1" id="KW-0472">Membrane</keyword>
<protein>
    <submittedName>
        <fullName evidence="2">Uncharacterized protein</fullName>
    </submittedName>
</protein>
<name>A0A840I5V9_9PROT</name>
<dbReference type="Proteomes" id="UP000563524">
    <property type="component" value="Unassembled WGS sequence"/>
</dbReference>
<evidence type="ECO:0000313" key="2">
    <source>
        <dbReference type="EMBL" id="MBB4660197.1"/>
    </source>
</evidence>
<dbReference type="EMBL" id="JACHOB010000007">
    <property type="protein sequence ID" value="MBB4660197.1"/>
    <property type="molecule type" value="Genomic_DNA"/>
</dbReference>
<evidence type="ECO:0000256" key="1">
    <source>
        <dbReference type="SAM" id="Phobius"/>
    </source>
</evidence>
<keyword evidence="1" id="KW-1133">Transmembrane helix</keyword>
<evidence type="ECO:0000313" key="3">
    <source>
        <dbReference type="Proteomes" id="UP000563524"/>
    </source>
</evidence>
<keyword evidence="1" id="KW-0812">Transmembrane</keyword>
<feature type="transmembrane region" description="Helical" evidence="1">
    <location>
        <begin position="117"/>
        <end position="137"/>
    </location>
</feature>
<comment type="caution">
    <text evidence="2">The sequence shown here is derived from an EMBL/GenBank/DDBJ whole genome shotgun (WGS) entry which is preliminary data.</text>
</comment>
<gene>
    <name evidence="2" type="ORF">GGQ59_002747</name>
</gene>
<keyword evidence="3" id="KW-1185">Reference proteome</keyword>
<feature type="transmembrane region" description="Helical" evidence="1">
    <location>
        <begin position="149"/>
        <end position="167"/>
    </location>
</feature>
<proteinExistence type="predicted"/>
<accession>A0A840I5V9</accession>
<sequence>MIKAALFLLGTLALGVVLQVAGSIGVTTVMPDTDGSPRVLAAVSAERDGLEGLGARLPIAAETRYEERRVAAATYLALSPLLNEPWSRTKGAVRRAVWLSAAAGIVLAALRLTTLGIALPTLVACVFAGSLIGTVIVRVRGGWGGPSPSLWRVWLPASGLTILFLAAPVPVDAASGVLLIGAASSIAAMVTVIRRAAL</sequence>
<reference evidence="2 3" key="1">
    <citation type="submission" date="2020-08" db="EMBL/GenBank/DDBJ databases">
        <title>Genomic Encyclopedia of Type Strains, Phase IV (KMG-IV): sequencing the most valuable type-strain genomes for metagenomic binning, comparative biology and taxonomic classification.</title>
        <authorList>
            <person name="Goeker M."/>
        </authorList>
    </citation>
    <scope>NUCLEOTIDE SEQUENCE [LARGE SCALE GENOMIC DNA]</scope>
    <source>
        <strain evidence="2 3">DSM 102850</strain>
    </source>
</reference>
<dbReference type="AlphaFoldDB" id="A0A840I5V9"/>
<organism evidence="2 3">
    <name type="scientific">Parvularcula dongshanensis</name>
    <dbReference type="NCBI Taxonomy" id="1173995"/>
    <lineage>
        <taxon>Bacteria</taxon>
        <taxon>Pseudomonadati</taxon>
        <taxon>Pseudomonadota</taxon>
        <taxon>Alphaproteobacteria</taxon>
        <taxon>Parvularculales</taxon>
        <taxon>Parvularculaceae</taxon>
        <taxon>Parvularcula</taxon>
    </lineage>
</organism>
<feature type="transmembrane region" description="Helical" evidence="1">
    <location>
        <begin position="173"/>
        <end position="193"/>
    </location>
</feature>
<dbReference type="RefSeq" id="WP_183819577.1">
    <property type="nucleotide sequence ID" value="NZ_JACHOB010000007.1"/>
</dbReference>